<keyword evidence="5 6" id="KW-0472">Membrane</keyword>
<name>A0A0P6YL79_9CHLR</name>
<evidence type="ECO:0000256" key="1">
    <source>
        <dbReference type="ARBA" id="ARBA00004141"/>
    </source>
</evidence>
<feature type="transmembrane region" description="Helical" evidence="6">
    <location>
        <begin position="142"/>
        <end position="167"/>
    </location>
</feature>
<dbReference type="PANTHER" id="PTHR31040:SF1">
    <property type="entry name" value="NURIM"/>
    <property type="match status" value="1"/>
</dbReference>
<sequence>MGESGFGWVLLAMGLYGGLHSALATHAFKRFLARFLGTAWVQRYYRLLYSVVGGLTLLPVLALVVLLPDHVLYRLTWPWLGLALLGQGLGVWVVWRGLRATGAMAFLGIPQALGQNPTSPPRLVTDDIYAWMRHPLYTGSLLVLWLMPQMTCNLLAFNMAATLYFLLGARLEEAKLHAEFGAAYAAYARQTPGFIPRLGALVRALCRCFGLRWLF</sequence>
<feature type="transmembrane region" description="Helical" evidence="6">
    <location>
        <begin position="6"/>
        <end position="26"/>
    </location>
</feature>
<comment type="subcellular location">
    <subcellularLocation>
        <location evidence="1">Membrane</location>
        <topology evidence="1">Multi-pass membrane protein</topology>
    </subcellularLocation>
</comment>
<evidence type="ECO:0000256" key="2">
    <source>
        <dbReference type="ARBA" id="ARBA00010631"/>
    </source>
</evidence>
<evidence type="ECO:0000256" key="3">
    <source>
        <dbReference type="ARBA" id="ARBA00022692"/>
    </source>
</evidence>
<gene>
    <name evidence="7" type="ORF">SE15_06735</name>
</gene>
<evidence type="ECO:0000313" key="7">
    <source>
        <dbReference type="EMBL" id="KPL83376.1"/>
    </source>
</evidence>
<reference evidence="7 8" key="1">
    <citation type="submission" date="2015-07" db="EMBL/GenBank/DDBJ databases">
        <title>Whole genome sequence of Thermanaerothrix daxensis DSM 23592.</title>
        <authorList>
            <person name="Hemp J."/>
            <person name="Ward L.M."/>
            <person name="Pace L.A."/>
            <person name="Fischer W.W."/>
        </authorList>
    </citation>
    <scope>NUCLEOTIDE SEQUENCE [LARGE SCALE GENOMIC DNA]</scope>
    <source>
        <strain evidence="7 8">GNS-1</strain>
    </source>
</reference>
<keyword evidence="3 6" id="KW-0812">Transmembrane</keyword>
<dbReference type="RefSeq" id="WP_054521353.1">
    <property type="nucleotide sequence ID" value="NZ_LGKO01000003.1"/>
</dbReference>
<evidence type="ECO:0000313" key="8">
    <source>
        <dbReference type="Proteomes" id="UP000050544"/>
    </source>
</evidence>
<comment type="similarity">
    <text evidence="2">Belongs to the nurim family.</text>
</comment>
<organism evidence="7 8">
    <name type="scientific">Thermanaerothrix daxensis</name>
    <dbReference type="NCBI Taxonomy" id="869279"/>
    <lineage>
        <taxon>Bacteria</taxon>
        <taxon>Bacillati</taxon>
        <taxon>Chloroflexota</taxon>
        <taxon>Anaerolineae</taxon>
        <taxon>Anaerolineales</taxon>
        <taxon>Anaerolineaceae</taxon>
        <taxon>Thermanaerothrix</taxon>
    </lineage>
</organism>
<dbReference type="STRING" id="869279.SE15_06735"/>
<proteinExistence type="inferred from homology"/>
<feature type="transmembrane region" description="Helical" evidence="6">
    <location>
        <begin position="79"/>
        <end position="98"/>
    </location>
</feature>
<dbReference type="EMBL" id="LGKO01000003">
    <property type="protein sequence ID" value="KPL83376.1"/>
    <property type="molecule type" value="Genomic_DNA"/>
</dbReference>
<dbReference type="AlphaFoldDB" id="A0A0P6YL79"/>
<accession>A0A0P6YL79</accession>
<comment type="caution">
    <text evidence="7">The sequence shown here is derived from an EMBL/GenBank/DDBJ whole genome shotgun (WGS) entry which is preliminary data.</text>
</comment>
<protein>
    <submittedName>
        <fullName evidence="7">Uncharacterized protein</fullName>
    </submittedName>
</protein>
<keyword evidence="8" id="KW-1185">Reference proteome</keyword>
<dbReference type="Proteomes" id="UP000050544">
    <property type="component" value="Unassembled WGS sequence"/>
</dbReference>
<dbReference type="Gene3D" id="1.20.120.1630">
    <property type="match status" value="1"/>
</dbReference>
<evidence type="ECO:0000256" key="5">
    <source>
        <dbReference type="ARBA" id="ARBA00023136"/>
    </source>
</evidence>
<evidence type="ECO:0000256" key="6">
    <source>
        <dbReference type="SAM" id="Phobius"/>
    </source>
</evidence>
<dbReference type="InterPro" id="IPR033580">
    <property type="entry name" value="Nurim-like"/>
</dbReference>
<dbReference type="PANTHER" id="PTHR31040">
    <property type="entry name" value="NURIM"/>
    <property type="match status" value="1"/>
</dbReference>
<dbReference type="GO" id="GO:0016020">
    <property type="term" value="C:membrane"/>
    <property type="evidence" value="ECO:0007669"/>
    <property type="project" value="UniProtKB-SubCell"/>
</dbReference>
<keyword evidence="4 6" id="KW-1133">Transmembrane helix</keyword>
<dbReference type="OrthoDB" id="9809773at2"/>
<evidence type="ECO:0000256" key="4">
    <source>
        <dbReference type="ARBA" id="ARBA00022989"/>
    </source>
</evidence>
<feature type="transmembrane region" description="Helical" evidence="6">
    <location>
        <begin position="47"/>
        <end position="67"/>
    </location>
</feature>